<sequence>MAEPELSHDDYTVAWICPIEVEQIPAILMLDTEHHRLPQSPNDHNVYTLGSINGHNIVVASLPTAGNCPAATVITQMRNTFRNLRFCLLVGIGGGVPTTTDQGPLRLGHVVVSKPSGTQSGVIQCDHGKVEADGKLYRTGVLALPPSVLLNSAQQMSVKRRIARQDPLIKHLQRVDTSPEMMPEYKYPGREKDPLFDREVQSFRNLRSEAMDDDGCPRWIVVHRGTIATGEKVVKNAEWRDRLHEAFGAICFEMEAAGVLADFPCLVIRGVSDYADQSKNDDWQPYAAASAAAYARELFFHMPVDQVKQCSIPEKGWHIF</sequence>
<dbReference type="SUPFAM" id="SSF53167">
    <property type="entry name" value="Purine and uridine phosphorylases"/>
    <property type="match status" value="1"/>
</dbReference>
<dbReference type="PANTHER" id="PTHR46082">
    <property type="entry name" value="ATP/GTP-BINDING PROTEIN-RELATED"/>
    <property type="match status" value="1"/>
</dbReference>
<dbReference type="PANTHER" id="PTHR46082:SF11">
    <property type="entry name" value="AAA+ ATPASE DOMAIN-CONTAINING PROTEIN-RELATED"/>
    <property type="match status" value="1"/>
</dbReference>
<dbReference type="AlphaFoldDB" id="A0A8H7MCH3"/>
<dbReference type="Pfam" id="PF01048">
    <property type="entry name" value="PNP_UDP_1"/>
    <property type="match status" value="1"/>
</dbReference>
<dbReference type="InterPro" id="IPR053137">
    <property type="entry name" value="NLR-like"/>
</dbReference>
<protein>
    <recommendedName>
        <fullName evidence="1">Nucleoside phosphorylase domain-containing protein</fullName>
    </recommendedName>
</protein>
<gene>
    <name evidence="2" type="ORF">BFW01_g943</name>
</gene>
<comment type="caution">
    <text evidence="2">The sequence shown here is derived from an EMBL/GenBank/DDBJ whole genome shotgun (WGS) entry which is preliminary data.</text>
</comment>
<dbReference type="GO" id="GO:0009116">
    <property type="term" value="P:nucleoside metabolic process"/>
    <property type="evidence" value="ECO:0007669"/>
    <property type="project" value="InterPro"/>
</dbReference>
<organism evidence="2 3">
    <name type="scientific">Lasiodiplodia theobromae</name>
    <dbReference type="NCBI Taxonomy" id="45133"/>
    <lineage>
        <taxon>Eukaryota</taxon>
        <taxon>Fungi</taxon>
        <taxon>Dikarya</taxon>
        <taxon>Ascomycota</taxon>
        <taxon>Pezizomycotina</taxon>
        <taxon>Dothideomycetes</taxon>
        <taxon>Dothideomycetes incertae sedis</taxon>
        <taxon>Botryosphaeriales</taxon>
        <taxon>Botryosphaeriaceae</taxon>
        <taxon>Lasiodiplodia</taxon>
    </lineage>
</organism>
<proteinExistence type="predicted"/>
<evidence type="ECO:0000313" key="2">
    <source>
        <dbReference type="EMBL" id="KAF9630381.1"/>
    </source>
</evidence>
<evidence type="ECO:0000313" key="3">
    <source>
        <dbReference type="Proteomes" id="UP000627934"/>
    </source>
</evidence>
<dbReference type="InterPro" id="IPR000845">
    <property type="entry name" value="Nucleoside_phosphorylase_d"/>
</dbReference>
<feature type="domain" description="Nucleoside phosphorylase" evidence="1">
    <location>
        <begin position="43"/>
        <end position="296"/>
    </location>
</feature>
<name>A0A8H7MCH3_9PEZI</name>
<accession>A0A8H7MCH3</accession>
<dbReference type="InterPro" id="IPR035994">
    <property type="entry name" value="Nucleoside_phosphorylase_sf"/>
</dbReference>
<reference evidence="2" key="2">
    <citation type="journal article" date="2018" name="DNA Res.">
        <title>Comparative genome and transcriptome analyses reveal adaptations to opportunistic infections in woody plant degrading pathogens of Botryosphaeriaceae.</title>
        <authorList>
            <person name="Yan J.Y."/>
            <person name="Zhao W.S."/>
            <person name="Chen Z."/>
            <person name="Xing Q.K."/>
            <person name="Zhang W."/>
            <person name="Chethana K.W.T."/>
            <person name="Xue M.F."/>
            <person name="Xu J.P."/>
            <person name="Phillips A.J.L."/>
            <person name="Wang Y."/>
            <person name="Liu J.H."/>
            <person name="Liu M."/>
            <person name="Zhou Y."/>
            <person name="Jayawardena R.S."/>
            <person name="Manawasinghe I.S."/>
            <person name="Huang J.B."/>
            <person name="Qiao G.H."/>
            <person name="Fu C.Y."/>
            <person name="Guo F.F."/>
            <person name="Dissanayake A.J."/>
            <person name="Peng Y.L."/>
            <person name="Hyde K.D."/>
            <person name="Li X.H."/>
        </authorList>
    </citation>
    <scope>NUCLEOTIDE SEQUENCE</scope>
    <source>
        <strain evidence="2">CSS-01s</strain>
    </source>
</reference>
<dbReference type="Gene3D" id="3.40.50.1580">
    <property type="entry name" value="Nucleoside phosphorylase domain"/>
    <property type="match status" value="1"/>
</dbReference>
<dbReference type="Proteomes" id="UP000627934">
    <property type="component" value="Unassembled WGS sequence"/>
</dbReference>
<reference evidence="2" key="1">
    <citation type="submission" date="2016-08" db="EMBL/GenBank/DDBJ databases">
        <authorList>
            <person name="Yan J."/>
        </authorList>
    </citation>
    <scope>NUCLEOTIDE SEQUENCE</scope>
    <source>
        <strain evidence="2">CSS-01s</strain>
    </source>
</reference>
<evidence type="ECO:0000259" key="1">
    <source>
        <dbReference type="Pfam" id="PF01048"/>
    </source>
</evidence>
<dbReference type="GO" id="GO:0003824">
    <property type="term" value="F:catalytic activity"/>
    <property type="evidence" value="ECO:0007669"/>
    <property type="project" value="InterPro"/>
</dbReference>
<dbReference type="EMBL" id="MDYX01000040">
    <property type="protein sequence ID" value="KAF9630381.1"/>
    <property type="molecule type" value="Genomic_DNA"/>
</dbReference>